<proteinExistence type="predicted"/>
<evidence type="ECO:0000313" key="1">
    <source>
        <dbReference type="EMBL" id="UXX41892.1"/>
    </source>
</evidence>
<name>A0A977TNQ1_9BBAC</name>
<dbReference type="EMBL" id="ON803509">
    <property type="protein sequence ID" value="UXX41892.1"/>
    <property type="molecule type" value="Genomic_DNA"/>
</dbReference>
<evidence type="ECO:0000313" key="2">
    <source>
        <dbReference type="Proteomes" id="UP001265762"/>
    </source>
</evidence>
<accession>A0A977TNQ1</accession>
<reference evidence="1" key="1">
    <citation type="journal article" date="2022" name="Virus Res.">
        <title>Genome analysis of Psilogramma increta granulovirus and its intrapopulation diversity.</title>
        <authorList>
            <person name="Zhang H."/>
            <person name="Li L."/>
            <person name="Chen B."/>
            <person name="Zuo Y."/>
            <person name="Wu W."/>
            <person name="Yuan M."/>
            <person name="Yang K."/>
        </authorList>
    </citation>
    <scope>NUCLEOTIDE SEQUENCE</scope>
    <source>
        <strain evidence="1">GZ</strain>
    </source>
</reference>
<keyword evidence="2" id="KW-1185">Reference proteome</keyword>
<sequence>MKGCYYFQDTHPLTIYHFGNSNYYFVLRQLAGCFCVNINRVFACINRKHIVNFAQLQLYYPTTSYSLYPSTLMLHMSFLNEFTSKFCTPNQTQLFYEFLKICFLDSNKYLNKHFTFNDKNNEKYDDDLQHIKKENILCLYKILSPQNIRIFLYNNKTYYHATDIARYIKCTPSYCINKFVDDENMVVWYTLKQFLLNNYVCVNLKNYYKNNTIFLKKLGVTQLTMAVCGNNNLLCELEQSTMIEFYKQQQQQQKHHKTIKVISRCCVVNRLTNGLDYLVTIISKNVYFKLRQIIKMYNLRINKLERYHQYLITWQTLKQKLDKKCNINNWKTNLIMVESTGVYEILCDVGLMTEADHFMYDTVNNIKLLIFNGRV</sequence>
<dbReference type="Proteomes" id="UP001265762">
    <property type="component" value="Segment"/>
</dbReference>
<organism evidence="1 2">
    <name type="scientific">Psilogramma increta granulovirus</name>
    <dbReference type="NCBI Taxonomy" id="2953508"/>
    <lineage>
        <taxon>Viruses</taxon>
        <taxon>Viruses incertae sedis</taxon>
        <taxon>Naldaviricetes</taxon>
        <taxon>Lefavirales</taxon>
        <taxon>Baculoviridae</taxon>
        <taxon>Betabaculovirus</taxon>
        <taxon>Betabaculovirus psincretae</taxon>
    </lineage>
</organism>
<protein>
    <submittedName>
        <fullName evidence="1">Uncharacterized protein</fullName>
    </submittedName>
</protein>